<proteinExistence type="predicted"/>
<reference evidence="2 3" key="1">
    <citation type="submission" date="2016-07" db="EMBL/GenBank/DDBJ databases">
        <title>Pervasive Adenine N6-methylation of Active Genes in Fungi.</title>
        <authorList>
            <consortium name="DOE Joint Genome Institute"/>
            <person name="Mondo S.J."/>
            <person name="Dannebaum R.O."/>
            <person name="Kuo R.C."/>
            <person name="Labutti K."/>
            <person name="Haridas S."/>
            <person name="Kuo A."/>
            <person name="Salamov A."/>
            <person name="Ahrendt S.R."/>
            <person name="Lipzen A."/>
            <person name="Sullivan W."/>
            <person name="Andreopoulos W.B."/>
            <person name="Clum A."/>
            <person name="Lindquist E."/>
            <person name="Daum C."/>
            <person name="Ramamoorthy G.K."/>
            <person name="Gryganskyi A."/>
            <person name="Culley D."/>
            <person name="Magnuson J.K."/>
            <person name="James T.Y."/>
            <person name="O'Malley M.A."/>
            <person name="Stajich J.E."/>
            <person name="Spatafora J.W."/>
            <person name="Visel A."/>
            <person name="Grigoriev I.V."/>
        </authorList>
    </citation>
    <scope>NUCLEOTIDE SEQUENCE [LARGE SCALE GENOMIC DNA]</scope>
    <source>
        <strain evidence="2 3">NRRL 3116</strain>
    </source>
</reference>
<dbReference type="Proteomes" id="UP000193648">
    <property type="component" value="Unassembled WGS sequence"/>
</dbReference>
<dbReference type="RefSeq" id="XP_021880627.1">
    <property type="nucleotide sequence ID" value="XM_022028854.1"/>
</dbReference>
<keyword evidence="3" id="KW-1185">Reference proteome</keyword>
<feature type="compositionally biased region" description="Polar residues" evidence="1">
    <location>
        <begin position="429"/>
        <end position="442"/>
    </location>
</feature>
<feature type="region of interest" description="Disordered" evidence="1">
    <location>
        <begin position="522"/>
        <end position="558"/>
    </location>
</feature>
<gene>
    <name evidence="2" type="ORF">BCR41DRAFT_397005</name>
</gene>
<protein>
    <submittedName>
        <fullName evidence="2">Uncharacterized protein</fullName>
    </submittedName>
</protein>
<sequence length="621" mass="69166">MVFIVKSSATRSSSPSTLTYGSSDAVHELNYIPFAKASRAFVRQTDDASSPHSPVISQWSATNIGDAKVPKLDDALEYDEIAPPCVQDLEKRPTCFDNSSNPTIYFPSIALKANGSQQDMVDSAVAGSDIQQPSESATEYFQHYTDTSFSNQNFDKDQYQYQRNSESAIVIELPPPRLGTRRPRKLHGSWSLNRKYEKMKHDMDLMVQNESLQRRQQMNVPTYIYNSPTPAFEQSVQRAIKADFNPYRNLATPGFPVHTDLGSRQPSFYQGYQSMLKQGKINQGPYSTSLNDLQNKRARLDSRLCHPGYSVDISNVAPIDNGVFSLPHFRFSSSASNHALRASTKVSAQYLPYSSPGTMASLEDGFDDNPVFEHVPLSDETLLTESINPLLDVGGSFQFRSQPGASNPQVMQRRKRGSDDVREEEEQGQHTIDFTGNSCTDSSLDHRPQKSVGLVDRIHQVGSEIRASVSAAIPRFGGSILRNMDKEEERRQLRLRSRFGLGIPCIQRRPRDLTKSFPKLVNKHLTSGGNKTSDLQRSNSDHNPSAAPTLNMDSDSANLSNSIMPPACEGCMLPATPSSVTKDVVFPSDKRPHSGDEIKSTDQDMHRISLLEQEIKSVVEY</sequence>
<organism evidence="2 3">
    <name type="scientific">Lobosporangium transversale</name>
    <dbReference type="NCBI Taxonomy" id="64571"/>
    <lineage>
        <taxon>Eukaryota</taxon>
        <taxon>Fungi</taxon>
        <taxon>Fungi incertae sedis</taxon>
        <taxon>Mucoromycota</taxon>
        <taxon>Mortierellomycotina</taxon>
        <taxon>Mortierellomycetes</taxon>
        <taxon>Mortierellales</taxon>
        <taxon>Mortierellaceae</taxon>
        <taxon>Lobosporangium</taxon>
    </lineage>
</organism>
<evidence type="ECO:0000313" key="3">
    <source>
        <dbReference type="Proteomes" id="UP000193648"/>
    </source>
</evidence>
<accession>A0A1Y2GKQ1</accession>
<dbReference type="GeneID" id="33570697"/>
<dbReference type="OrthoDB" id="2404772at2759"/>
<dbReference type="InParanoid" id="A0A1Y2GKQ1"/>
<dbReference type="EMBL" id="MCFF01000022">
    <property type="protein sequence ID" value="ORZ13843.1"/>
    <property type="molecule type" value="Genomic_DNA"/>
</dbReference>
<evidence type="ECO:0000313" key="2">
    <source>
        <dbReference type="EMBL" id="ORZ13843.1"/>
    </source>
</evidence>
<comment type="caution">
    <text evidence="2">The sequence shown here is derived from an EMBL/GenBank/DDBJ whole genome shotgun (WGS) entry which is preliminary data.</text>
</comment>
<name>A0A1Y2GKQ1_9FUNG</name>
<feature type="compositionally biased region" description="Polar residues" evidence="1">
    <location>
        <begin position="524"/>
        <end position="558"/>
    </location>
</feature>
<dbReference type="AlphaFoldDB" id="A0A1Y2GKQ1"/>
<feature type="compositionally biased region" description="Polar residues" evidence="1">
    <location>
        <begin position="399"/>
        <end position="410"/>
    </location>
</feature>
<evidence type="ECO:0000256" key="1">
    <source>
        <dbReference type="SAM" id="MobiDB-lite"/>
    </source>
</evidence>
<feature type="region of interest" description="Disordered" evidence="1">
    <location>
        <begin position="399"/>
        <end position="447"/>
    </location>
</feature>